<dbReference type="Gene3D" id="3.40.109.10">
    <property type="entry name" value="NADH Oxidase"/>
    <property type="match status" value="1"/>
</dbReference>
<feature type="domain" description="Nitroreductase" evidence="3">
    <location>
        <begin position="13"/>
        <end position="62"/>
    </location>
</feature>
<keyword evidence="2" id="KW-0560">Oxidoreductase</keyword>
<reference evidence="4" key="1">
    <citation type="journal article" date="2014" name="Front. Microbiol.">
        <title>High frequency of phylogenetically diverse reductive dehalogenase-homologous genes in deep subseafloor sedimentary metagenomes.</title>
        <authorList>
            <person name="Kawai M."/>
            <person name="Futagami T."/>
            <person name="Toyoda A."/>
            <person name="Takaki Y."/>
            <person name="Nishi S."/>
            <person name="Hori S."/>
            <person name="Arai W."/>
            <person name="Tsubouchi T."/>
            <person name="Morono Y."/>
            <person name="Uchiyama I."/>
            <person name="Ito T."/>
            <person name="Fujiyama A."/>
            <person name="Inagaki F."/>
            <person name="Takami H."/>
        </authorList>
    </citation>
    <scope>NUCLEOTIDE SEQUENCE</scope>
    <source>
        <strain evidence="4">Expedition CK06-06</strain>
    </source>
</reference>
<proteinExistence type="inferred from homology"/>
<accession>X1IGU7</accession>
<sequence length="123" mass="14584">MKRKFVHNIIQEIKQRWSPRAFSLEKIPEEDIQAIIEAACYAPSCFNEQPWRFLIASEESELNMMRDLLTEKNQRWAKKAPVLILVIAHRYFAYNGKENRWHQFDSGTAWGYLSLEAQKRGLI</sequence>
<comment type="caution">
    <text evidence="4">The sequence shown here is derived from an EMBL/GenBank/DDBJ whole genome shotgun (WGS) entry which is preliminary data.</text>
</comment>
<organism evidence="4">
    <name type="scientific">marine sediment metagenome</name>
    <dbReference type="NCBI Taxonomy" id="412755"/>
    <lineage>
        <taxon>unclassified sequences</taxon>
        <taxon>metagenomes</taxon>
        <taxon>ecological metagenomes</taxon>
    </lineage>
</organism>
<evidence type="ECO:0000313" key="4">
    <source>
        <dbReference type="EMBL" id="GAH80937.1"/>
    </source>
</evidence>
<dbReference type="GO" id="GO:0016491">
    <property type="term" value="F:oxidoreductase activity"/>
    <property type="evidence" value="ECO:0007669"/>
    <property type="project" value="UniProtKB-KW"/>
</dbReference>
<protein>
    <recommendedName>
        <fullName evidence="3">Nitroreductase domain-containing protein</fullName>
    </recommendedName>
</protein>
<dbReference type="Pfam" id="PF00881">
    <property type="entry name" value="Nitroreductase"/>
    <property type="match status" value="1"/>
</dbReference>
<dbReference type="SUPFAM" id="SSF55469">
    <property type="entry name" value="FMN-dependent nitroreductase-like"/>
    <property type="match status" value="1"/>
</dbReference>
<evidence type="ECO:0000256" key="1">
    <source>
        <dbReference type="ARBA" id="ARBA00007118"/>
    </source>
</evidence>
<evidence type="ECO:0000259" key="3">
    <source>
        <dbReference type="Pfam" id="PF00881"/>
    </source>
</evidence>
<comment type="similarity">
    <text evidence="1">Belongs to the nitroreductase family.</text>
</comment>
<feature type="non-terminal residue" evidence="4">
    <location>
        <position position="123"/>
    </location>
</feature>
<dbReference type="InterPro" id="IPR029479">
    <property type="entry name" value="Nitroreductase"/>
</dbReference>
<dbReference type="PANTHER" id="PTHR43673:SF10">
    <property type="entry name" value="NADH DEHYDROGENASE_NAD(P)H NITROREDUCTASE XCC3605-RELATED"/>
    <property type="match status" value="1"/>
</dbReference>
<name>X1IGU7_9ZZZZ</name>
<gene>
    <name evidence="4" type="ORF">S03H2_62943</name>
</gene>
<dbReference type="PANTHER" id="PTHR43673">
    <property type="entry name" value="NAD(P)H NITROREDUCTASE YDGI-RELATED"/>
    <property type="match status" value="1"/>
</dbReference>
<dbReference type="AlphaFoldDB" id="X1IGU7"/>
<dbReference type="InterPro" id="IPR000415">
    <property type="entry name" value="Nitroreductase-like"/>
</dbReference>
<evidence type="ECO:0000256" key="2">
    <source>
        <dbReference type="ARBA" id="ARBA00023002"/>
    </source>
</evidence>
<dbReference type="EMBL" id="BARU01040743">
    <property type="protein sequence ID" value="GAH80937.1"/>
    <property type="molecule type" value="Genomic_DNA"/>
</dbReference>